<accession>A0A923LUF5</accession>
<feature type="domain" description="HTH tetR-type" evidence="5">
    <location>
        <begin position="5"/>
        <end position="65"/>
    </location>
</feature>
<gene>
    <name evidence="6" type="ORF">H8S45_08690</name>
</gene>
<evidence type="ECO:0000259" key="5">
    <source>
        <dbReference type="PROSITE" id="PS50977"/>
    </source>
</evidence>
<dbReference type="InterPro" id="IPR036271">
    <property type="entry name" value="Tet_transcr_reg_TetR-rel_C_sf"/>
</dbReference>
<dbReference type="Proteomes" id="UP000606499">
    <property type="component" value="Unassembled WGS sequence"/>
</dbReference>
<dbReference type="InterPro" id="IPR001647">
    <property type="entry name" value="HTH_TetR"/>
</dbReference>
<dbReference type="GO" id="GO:0000976">
    <property type="term" value="F:transcription cis-regulatory region binding"/>
    <property type="evidence" value="ECO:0007669"/>
    <property type="project" value="TreeGrafter"/>
</dbReference>
<dbReference type="Pfam" id="PF00440">
    <property type="entry name" value="TetR_N"/>
    <property type="match status" value="1"/>
</dbReference>
<keyword evidence="7" id="KW-1185">Reference proteome</keyword>
<evidence type="ECO:0000313" key="7">
    <source>
        <dbReference type="Proteomes" id="UP000606499"/>
    </source>
</evidence>
<dbReference type="PROSITE" id="PS50977">
    <property type="entry name" value="HTH_TETR_2"/>
    <property type="match status" value="1"/>
</dbReference>
<protein>
    <submittedName>
        <fullName evidence="6">TetR/AcrR family transcriptional regulator</fullName>
    </submittedName>
</protein>
<keyword evidence="1" id="KW-0805">Transcription regulation</keyword>
<dbReference type="EMBL" id="JACOPL010000007">
    <property type="protein sequence ID" value="MBC5725531.1"/>
    <property type="molecule type" value="Genomic_DNA"/>
</dbReference>
<comment type="caution">
    <text evidence="6">The sequence shown here is derived from an EMBL/GenBank/DDBJ whole genome shotgun (WGS) entry which is preliminary data.</text>
</comment>
<evidence type="ECO:0000256" key="4">
    <source>
        <dbReference type="PROSITE-ProRule" id="PRU00335"/>
    </source>
</evidence>
<dbReference type="Pfam" id="PF13305">
    <property type="entry name" value="TetR_C_33"/>
    <property type="match status" value="1"/>
</dbReference>
<name>A0A923LUF5_9FIRM</name>
<sequence>MPRKGLSREAIIDTAAALAEQKGAENLTLRELAETLGVKTASLYNHLQGLPELNARLAECALDRLMDTLETAMAGRTGAEGLRALATAYRTFAREQPQLYRAMVSLPRFSDPSLVERKHAFMDLFNRVLAPCRLPDDRRIHLSRTIRSALHGYCALAAAGFFQSPLASPVESYEQIIEWLCQIVKEMEEQDHDKAFYQ</sequence>
<dbReference type="InterPro" id="IPR050109">
    <property type="entry name" value="HTH-type_TetR-like_transc_reg"/>
</dbReference>
<dbReference type="GO" id="GO:0003700">
    <property type="term" value="F:DNA-binding transcription factor activity"/>
    <property type="evidence" value="ECO:0007669"/>
    <property type="project" value="TreeGrafter"/>
</dbReference>
<evidence type="ECO:0000313" key="6">
    <source>
        <dbReference type="EMBL" id="MBC5725531.1"/>
    </source>
</evidence>
<dbReference type="PANTHER" id="PTHR30055">
    <property type="entry name" value="HTH-TYPE TRANSCRIPTIONAL REGULATOR RUTR"/>
    <property type="match status" value="1"/>
</dbReference>
<evidence type="ECO:0000256" key="3">
    <source>
        <dbReference type="ARBA" id="ARBA00023163"/>
    </source>
</evidence>
<dbReference type="AlphaFoldDB" id="A0A923LUF5"/>
<keyword evidence="2 4" id="KW-0238">DNA-binding</keyword>
<organism evidence="6 7">
    <name type="scientific">Agathobaculum faecis</name>
    <dbReference type="NCBI Taxonomy" id="2763013"/>
    <lineage>
        <taxon>Bacteria</taxon>
        <taxon>Bacillati</taxon>
        <taxon>Bacillota</taxon>
        <taxon>Clostridia</taxon>
        <taxon>Eubacteriales</taxon>
        <taxon>Butyricicoccaceae</taxon>
        <taxon>Agathobaculum</taxon>
    </lineage>
</organism>
<keyword evidence="3" id="KW-0804">Transcription</keyword>
<reference evidence="6" key="1">
    <citation type="submission" date="2020-08" db="EMBL/GenBank/DDBJ databases">
        <title>Genome public.</title>
        <authorList>
            <person name="Liu C."/>
            <person name="Sun Q."/>
        </authorList>
    </citation>
    <scope>NUCLEOTIDE SEQUENCE</scope>
    <source>
        <strain evidence="6">NSJ-28</strain>
    </source>
</reference>
<dbReference type="RefSeq" id="WP_054327493.1">
    <property type="nucleotide sequence ID" value="NZ_JACOPL010000007.1"/>
</dbReference>
<dbReference type="Gene3D" id="1.10.357.10">
    <property type="entry name" value="Tetracycline Repressor, domain 2"/>
    <property type="match status" value="1"/>
</dbReference>
<dbReference type="InterPro" id="IPR009057">
    <property type="entry name" value="Homeodomain-like_sf"/>
</dbReference>
<evidence type="ECO:0000256" key="1">
    <source>
        <dbReference type="ARBA" id="ARBA00023015"/>
    </source>
</evidence>
<proteinExistence type="predicted"/>
<evidence type="ECO:0000256" key="2">
    <source>
        <dbReference type="ARBA" id="ARBA00023125"/>
    </source>
</evidence>
<dbReference type="InterPro" id="IPR025996">
    <property type="entry name" value="MT1864/Rv1816-like_C"/>
</dbReference>
<dbReference type="SUPFAM" id="SSF48498">
    <property type="entry name" value="Tetracyclin repressor-like, C-terminal domain"/>
    <property type="match status" value="1"/>
</dbReference>
<dbReference type="PANTHER" id="PTHR30055:SF151">
    <property type="entry name" value="TRANSCRIPTIONAL REGULATORY PROTEIN"/>
    <property type="match status" value="1"/>
</dbReference>
<feature type="DNA-binding region" description="H-T-H motif" evidence="4">
    <location>
        <begin position="28"/>
        <end position="47"/>
    </location>
</feature>
<dbReference type="Gene3D" id="1.10.10.60">
    <property type="entry name" value="Homeodomain-like"/>
    <property type="match status" value="1"/>
</dbReference>
<dbReference type="SUPFAM" id="SSF46689">
    <property type="entry name" value="Homeodomain-like"/>
    <property type="match status" value="1"/>
</dbReference>